<dbReference type="GO" id="GO:0019432">
    <property type="term" value="P:triglyceride biosynthetic process"/>
    <property type="evidence" value="ECO:0007669"/>
    <property type="project" value="TreeGrafter"/>
</dbReference>
<evidence type="ECO:0000256" key="14">
    <source>
        <dbReference type="ARBA" id="ARBA00023315"/>
    </source>
</evidence>
<evidence type="ECO:0000256" key="7">
    <source>
        <dbReference type="ARBA" id="ARBA00022679"/>
    </source>
</evidence>
<dbReference type="Proteomes" id="UP000182259">
    <property type="component" value="Chromosome I"/>
</dbReference>
<keyword evidence="10" id="KW-0256">Endoplasmic reticulum</keyword>
<evidence type="ECO:0000256" key="16">
    <source>
        <dbReference type="SAM" id="MobiDB-lite"/>
    </source>
</evidence>
<sequence length="575" mass="65345">MSTGVTHSDNSTLKHRLAHSVNASDLQTAKQTDNPINGTQKNNTLSQVARESGDRVASTETDTVEVEKQKKVKKPRKRSRLNVAPLNTPLHRRLQTLAVIWHTVSIPSFCILFLLVVYLGSVSWVSIILPYFVWFYGVDLHTPTNGKVVYRVRGWMKNLILWEWFVDYFPIKVYKLCDLEPTFTYELVESESVPDDEDDLVSEYSRTTLDSIFKWLGLLKRINDSDRSSPPATGSDNEDDKSSKDMTHTYRKVSTGPRYIFGYHPHGVISMGVMGLFGTNALRNEPFRPPLRMLKKLFHDPSKGKRLFPGIGYIFPLTLTTQFTIPFFRDYLLSLGLTSAGAKNIKSIINNGDNSVCIVVGGAQESLLNAMVGDDIKVGMGYQGHSDSEDEHVEEKPKRQIRLVLKNRKGFVKLALELGNVSLVPTFAFGEADIYKLTMPEPGSIGHYFQQWVKKNFQFTIPFFSARGVFIYDFGMLPYRTPINIVTGRPVYVPSGLLLEQKEEPTEKPLERSKRLSSITSLLSLGSKKKKPARRQIPPDLLNHYHKLYIEELQRVYDENKHKFGYGDVELIITD</sequence>
<feature type="compositionally biased region" description="Polar residues" evidence="16">
    <location>
        <begin position="1"/>
        <end position="11"/>
    </location>
</feature>
<dbReference type="GO" id="GO:0005789">
    <property type="term" value="C:endoplasmic reticulum membrane"/>
    <property type="evidence" value="ECO:0007669"/>
    <property type="project" value="UniProtKB-SubCell"/>
</dbReference>
<comment type="similarity">
    <text evidence="4">Belongs to the diacylglycerol acyltransferase family.</text>
</comment>
<dbReference type="GO" id="GO:0006071">
    <property type="term" value="P:glycerol metabolic process"/>
    <property type="evidence" value="ECO:0007669"/>
    <property type="project" value="UniProtKB-KW"/>
</dbReference>
<dbReference type="PANTHER" id="PTHR12317">
    <property type="entry name" value="DIACYLGLYCEROL O-ACYLTRANSFERASE"/>
    <property type="match status" value="1"/>
</dbReference>
<evidence type="ECO:0000256" key="17">
    <source>
        <dbReference type="SAM" id="Phobius"/>
    </source>
</evidence>
<dbReference type="InterPro" id="IPR007130">
    <property type="entry name" value="DAGAT"/>
</dbReference>
<evidence type="ECO:0000256" key="5">
    <source>
        <dbReference type="ARBA" id="ARBA00013244"/>
    </source>
</evidence>
<comment type="pathway">
    <text evidence="2">Glycerolipid metabolism; triacylglycerol biosynthesis.</text>
</comment>
<evidence type="ECO:0000256" key="6">
    <source>
        <dbReference type="ARBA" id="ARBA00022516"/>
    </source>
</evidence>
<comment type="pathway">
    <text evidence="3">Lipid metabolism.</text>
</comment>
<evidence type="ECO:0000256" key="11">
    <source>
        <dbReference type="ARBA" id="ARBA00022989"/>
    </source>
</evidence>
<evidence type="ECO:0000256" key="4">
    <source>
        <dbReference type="ARBA" id="ARBA00005420"/>
    </source>
</evidence>
<evidence type="ECO:0000256" key="2">
    <source>
        <dbReference type="ARBA" id="ARBA00004771"/>
    </source>
</evidence>
<dbReference type="Pfam" id="PF03982">
    <property type="entry name" value="DAGAT"/>
    <property type="match status" value="3"/>
</dbReference>
<evidence type="ECO:0000256" key="13">
    <source>
        <dbReference type="ARBA" id="ARBA00023136"/>
    </source>
</evidence>
<evidence type="ECO:0000256" key="10">
    <source>
        <dbReference type="ARBA" id="ARBA00022824"/>
    </source>
</evidence>
<dbReference type="EC" id="2.3.1.20" evidence="5"/>
<name>A0A1L0BBS5_9ASCO</name>
<dbReference type="GO" id="GO:0004144">
    <property type="term" value="F:diacylglycerol O-acyltransferase activity"/>
    <property type="evidence" value="ECO:0007669"/>
    <property type="project" value="UniProtKB-EC"/>
</dbReference>
<gene>
    <name evidence="18" type="ORF">SAMEA4029009_CIC11G00000003375</name>
</gene>
<feature type="region of interest" description="Disordered" evidence="16">
    <location>
        <begin position="1"/>
        <end position="72"/>
    </location>
</feature>
<feature type="transmembrane region" description="Helical" evidence="17">
    <location>
        <begin position="109"/>
        <end position="136"/>
    </location>
</feature>
<evidence type="ECO:0000256" key="1">
    <source>
        <dbReference type="ARBA" id="ARBA00004477"/>
    </source>
</evidence>
<evidence type="ECO:0000256" key="3">
    <source>
        <dbReference type="ARBA" id="ARBA00005189"/>
    </source>
</evidence>
<feature type="compositionally biased region" description="Polar residues" evidence="16">
    <location>
        <begin position="21"/>
        <end position="49"/>
    </location>
</feature>
<keyword evidence="14" id="KW-0012">Acyltransferase</keyword>
<comment type="catalytic activity">
    <reaction evidence="15">
        <text>an acyl-CoA + a 1,2-diacyl-sn-glycerol = a triacyl-sn-glycerol + CoA</text>
        <dbReference type="Rhea" id="RHEA:10868"/>
        <dbReference type="ChEBI" id="CHEBI:17815"/>
        <dbReference type="ChEBI" id="CHEBI:57287"/>
        <dbReference type="ChEBI" id="CHEBI:58342"/>
        <dbReference type="ChEBI" id="CHEBI:64615"/>
        <dbReference type="EC" id="2.3.1.20"/>
    </reaction>
</comment>
<evidence type="ECO:0000256" key="8">
    <source>
        <dbReference type="ARBA" id="ARBA00022692"/>
    </source>
</evidence>
<keyword evidence="7" id="KW-0808">Transferase</keyword>
<protein>
    <recommendedName>
        <fullName evidence="5">diacylglycerol O-acyltransferase</fullName>
        <ecNumber evidence="5">2.3.1.20</ecNumber>
    </recommendedName>
</protein>
<evidence type="ECO:0000256" key="12">
    <source>
        <dbReference type="ARBA" id="ARBA00023098"/>
    </source>
</evidence>
<keyword evidence="6" id="KW-0444">Lipid biosynthesis</keyword>
<proteinExistence type="inferred from homology"/>
<dbReference type="EMBL" id="LT635764">
    <property type="protein sequence ID" value="SGZ48348.1"/>
    <property type="molecule type" value="Genomic_DNA"/>
</dbReference>
<comment type="subcellular location">
    <subcellularLocation>
        <location evidence="1">Endoplasmic reticulum membrane</location>
        <topology evidence="1">Multi-pass membrane protein</topology>
    </subcellularLocation>
</comment>
<evidence type="ECO:0000313" key="19">
    <source>
        <dbReference type="Proteomes" id="UP000182259"/>
    </source>
</evidence>
<keyword evidence="12" id="KW-0443">Lipid metabolism</keyword>
<evidence type="ECO:0000256" key="9">
    <source>
        <dbReference type="ARBA" id="ARBA00022798"/>
    </source>
</evidence>
<feature type="region of interest" description="Disordered" evidence="16">
    <location>
        <begin position="225"/>
        <end position="248"/>
    </location>
</feature>
<organism evidence="18 19">
    <name type="scientific">Sungouiella intermedia</name>
    <dbReference type="NCBI Taxonomy" id="45354"/>
    <lineage>
        <taxon>Eukaryota</taxon>
        <taxon>Fungi</taxon>
        <taxon>Dikarya</taxon>
        <taxon>Ascomycota</taxon>
        <taxon>Saccharomycotina</taxon>
        <taxon>Pichiomycetes</taxon>
        <taxon>Metschnikowiaceae</taxon>
        <taxon>Sungouiella</taxon>
    </lineage>
</organism>
<reference evidence="18 19" key="1">
    <citation type="submission" date="2016-10" db="EMBL/GenBank/DDBJ databases">
        <authorList>
            <person name="de Groot N.N."/>
        </authorList>
    </citation>
    <scope>NUCLEOTIDE SEQUENCE [LARGE SCALE GENOMIC DNA]</scope>
    <source>
        <strain evidence="18 19">PYCC 4715</strain>
    </source>
</reference>
<dbReference type="AlphaFoldDB" id="A0A1L0BBS5"/>
<keyword evidence="8 17" id="KW-0812">Transmembrane</keyword>
<keyword evidence="9" id="KW-0319">Glycerol metabolism</keyword>
<evidence type="ECO:0000256" key="15">
    <source>
        <dbReference type="ARBA" id="ARBA00048109"/>
    </source>
</evidence>
<accession>A0A1L0BBS5</accession>
<evidence type="ECO:0000313" key="18">
    <source>
        <dbReference type="EMBL" id="SGZ48348.1"/>
    </source>
</evidence>
<dbReference type="PANTHER" id="PTHR12317:SF0">
    <property type="entry name" value="ACYLTRANSFERASE"/>
    <property type="match status" value="1"/>
</dbReference>
<keyword evidence="11 17" id="KW-1133">Transmembrane helix</keyword>
<keyword evidence="13 17" id="KW-0472">Membrane</keyword>